<name>A0AAV2NHX1_9HYME</name>
<accession>A0AAV2NHX1</accession>
<dbReference type="Proteomes" id="UP001497644">
    <property type="component" value="Chromosome 2"/>
</dbReference>
<protein>
    <submittedName>
        <fullName evidence="3">Uncharacterized protein</fullName>
    </submittedName>
</protein>
<evidence type="ECO:0000256" key="2">
    <source>
        <dbReference type="SAM" id="Phobius"/>
    </source>
</evidence>
<gene>
    <name evidence="3" type="ORF">LPLAT_LOCUS5869</name>
</gene>
<evidence type="ECO:0000313" key="4">
    <source>
        <dbReference type="Proteomes" id="UP001497644"/>
    </source>
</evidence>
<keyword evidence="2" id="KW-1133">Transmembrane helix</keyword>
<dbReference type="AlphaFoldDB" id="A0AAV2NHX1"/>
<keyword evidence="4" id="KW-1185">Reference proteome</keyword>
<feature type="region of interest" description="Disordered" evidence="1">
    <location>
        <begin position="175"/>
        <end position="204"/>
    </location>
</feature>
<reference evidence="3" key="1">
    <citation type="submission" date="2024-04" db="EMBL/GenBank/DDBJ databases">
        <authorList>
            <consortium name="Molecular Ecology Group"/>
        </authorList>
    </citation>
    <scope>NUCLEOTIDE SEQUENCE</scope>
</reference>
<sequence>MAARSSIYKCDVTKFLLGYLYFYIAINPVKSSDLDTSWKIGDKYIGLENCTQCNVKPKTCICHSLDRCILCCSGVSCCTCYDCTPCQDDQRQLIIMTQVAISILFVFGLVSLIIIYCKICKRTRQNIARGRCVLLQGQEPNNTPCSTIEDLRERPPPYNEVVYSAPPLYTSPYNRASMQEAPPSYPGTPKPQERSQDTDNQFSSRHSVFVASSVAQHM</sequence>
<evidence type="ECO:0000313" key="3">
    <source>
        <dbReference type="EMBL" id="CAL1679734.1"/>
    </source>
</evidence>
<keyword evidence="2" id="KW-0812">Transmembrane</keyword>
<feature type="transmembrane region" description="Helical" evidence="2">
    <location>
        <begin position="93"/>
        <end position="117"/>
    </location>
</feature>
<dbReference type="EMBL" id="OZ034825">
    <property type="protein sequence ID" value="CAL1679734.1"/>
    <property type="molecule type" value="Genomic_DNA"/>
</dbReference>
<evidence type="ECO:0000256" key="1">
    <source>
        <dbReference type="SAM" id="MobiDB-lite"/>
    </source>
</evidence>
<keyword evidence="2" id="KW-0472">Membrane</keyword>
<proteinExistence type="predicted"/>
<organism evidence="3 4">
    <name type="scientific">Lasius platythorax</name>
    <dbReference type="NCBI Taxonomy" id="488582"/>
    <lineage>
        <taxon>Eukaryota</taxon>
        <taxon>Metazoa</taxon>
        <taxon>Ecdysozoa</taxon>
        <taxon>Arthropoda</taxon>
        <taxon>Hexapoda</taxon>
        <taxon>Insecta</taxon>
        <taxon>Pterygota</taxon>
        <taxon>Neoptera</taxon>
        <taxon>Endopterygota</taxon>
        <taxon>Hymenoptera</taxon>
        <taxon>Apocrita</taxon>
        <taxon>Aculeata</taxon>
        <taxon>Formicoidea</taxon>
        <taxon>Formicidae</taxon>
        <taxon>Formicinae</taxon>
        <taxon>Lasius</taxon>
        <taxon>Lasius</taxon>
    </lineage>
</organism>